<evidence type="ECO:0000256" key="3">
    <source>
        <dbReference type="ARBA" id="ARBA00023163"/>
    </source>
</evidence>
<evidence type="ECO:0000256" key="1">
    <source>
        <dbReference type="ARBA" id="ARBA00023015"/>
    </source>
</evidence>
<dbReference type="Gene3D" id="1.10.10.10">
    <property type="entry name" value="Winged helix-like DNA-binding domain superfamily/Winged helix DNA-binding domain"/>
    <property type="match status" value="1"/>
</dbReference>
<feature type="domain" description="RNA polymerase sigma factor 70 region 4 type 2" evidence="4">
    <location>
        <begin position="75"/>
        <end position="123"/>
    </location>
</feature>
<dbReference type="InterPro" id="IPR036388">
    <property type="entry name" value="WH-like_DNA-bd_sf"/>
</dbReference>
<accession>A0A1G6XES4</accession>
<keyword evidence="6" id="KW-1185">Reference proteome</keyword>
<dbReference type="GO" id="GO:0016987">
    <property type="term" value="F:sigma factor activity"/>
    <property type="evidence" value="ECO:0007669"/>
    <property type="project" value="UniProtKB-KW"/>
</dbReference>
<dbReference type="Proteomes" id="UP000198757">
    <property type="component" value="Unassembled WGS sequence"/>
</dbReference>
<dbReference type="AlphaFoldDB" id="A0A1G6XES4"/>
<protein>
    <submittedName>
        <fullName evidence="5">RNA polymerase sigma-70 factor, ECF subfamily</fullName>
    </submittedName>
</protein>
<proteinExistence type="predicted"/>
<sequence>MVQDIFKSLWERRAELVMNNAEHYLIRAAKFKTFEYFRNKAIQQKVGERTMQVCPYASNCTEERVLYNELCSKVNRAVDDLPCQCRRVYKMSREHGMRNKDIARELMISERAVELHISKALSSLRLKLADL</sequence>
<keyword evidence="3" id="KW-0804">Transcription</keyword>
<dbReference type="InterPro" id="IPR013324">
    <property type="entry name" value="RNA_pol_sigma_r3/r4-like"/>
</dbReference>
<dbReference type="InterPro" id="IPR039425">
    <property type="entry name" value="RNA_pol_sigma-70-like"/>
</dbReference>
<evidence type="ECO:0000259" key="4">
    <source>
        <dbReference type="Pfam" id="PF08281"/>
    </source>
</evidence>
<evidence type="ECO:0000313" key="6">
    <source>
        <dbReference type="Proteomes" id="UP000198757"/>
    </source>
</evidence>
<keyword evidence="2" id="KW-0731">Sigma factor</keyword>
<gene>
    <name evidence="5" type="ORF">SAMN04487894_11350</name>
</gene>
<dbReference type="PANTHER" id="PTHR43133:SF46">
    <property type="entry name" value="RNA POLYMERASE SIGMA-70 FACTOR ECF SUBFAMILY"/>
    <property type="match status" value="1"/>
</dbReference>
<dbReference type="STRING" id="1285928.SAMN04487894_11350"/>
<evidence type="ECO:0000256" key="2">
    <source>
        <dbReference type="ARBA" id="ARBA00023082"/>
    </source>
</evidence>
<dbReference type="GO" id="GO:0006352">
    <property type="term" value="P:DNA-templated transcription initiation"/>
    <property type="evidence" value="ECO:0007669"/>
    <property type="project" value="InterPro"/>
</dbReference>
<dbReference type="SUPFAM" id="SSF88659">
    <property type="entry name" value="Sigma3 and sigma4 domains of RNA polymerase sigma factors"/>
    <property type="match status" value="1"/>
</dbReference>
<dbReference type="InterPro" id="IPR013249">
    <property type="entry name" value="RNA_pol_sigma70_r4_t2"/>
</dbReference>
<dbReference type="Pfam" id="PF08281">
    <property type="entry name" value="Sigma70_r4_2"/>
    <property type="match status" value="1"/>
</dbReference>
<keyword evidence="1" id="KW-0805">Transcription regulation</keyword>
<evidence type="ECO:0000313" key="5">
    <source>
        <dbReference type="EMBL" id="SDD76670.1"/>
    </source>
</evidence>
<dbReference type="GO" id="GO:0003677">
    <property type="term" value="F:DNA binding"/>
    <property type="evidence" value="ECO:0007669"/>
    <property type="project" value="InterPro"/>
</dbReference>
<reference evidence="6" key="1">
    <citation type="submission" date="2016-10" db="EMBL/GenBank/DDBJ databases">
        <authorList>
            <person name="Varghese N."/>
            <person name="Submissions S."/>
        </authorList>
    </citation>
    <scope>NUCLEOTIDE SEQUENCE [LARGE SCALE GENOMIC DNA]</scope>
    <source>
        <strain evidence="6">DSM 25811 / CCM 8410 / LMG 26954 / E90</strain>
    </source>
</reference>
<dbReference type="PANTHER" id="PTHR43133">
    <property type="entry name" value="RNA POLYMERASE ECF-TYPE SIGMA FACTO"/>
    <property type="match status" value="1"/>
</dbReference>
<organism evidence="5 6">
    <name type="scientific">Niabella drilacis (strain DSM 25811 / CCM 8410 / CCUG 62505 / LMG 26954 / E90)</name>
    <dbReference type="NCBI Taxonomy" id="1285928"/>
    <lineage>
        <taxon>Bacteria</taxon>
        <taxon>Pseudomonadati</taxon>
        <taxon>Bacteroidota</taxon>
        <taxon>Chitinophagia</taxon>
        <taxon>Chitinophagales</taxon>
        <taxon>Chitinophagaceae</taxon>
        <taxon>Niabella</taxon>
    </lineage>
</organism>
<dbReference type="EMBL" id="FMZO01000013">
    <property type="protein sequence ID" value="SDD76670.1"/>
    <property type="molecule type" value="Genomic_DNA"/>
</dbReference>
<name>A0A1G6XES4_NIADE</name>